<evidence type="ECO:0000256" key="5">
    <source>
        <dbReference type="ARBA" id="ARBA00022679"/>
    </source>
</evidence>
<keyword evidence="10 11" id="KW-0472">Membrane</keyword>
<dbReference type="CDD" id="cd00082">
    <property type="entry name" value="HisKA"/>
    <property type="match status" value="1"/>
</dbReference>
<dbReference type="CDD" id="cd00075">
    <property type="entry name" value="HATPase"/>
    <property type="match status" value="1"/>
</dbReference>
<evidence type="ECO:0000256" key="4">
    <source>
        <dbReference type="ARBA" id="ARBA00022553"/>
    </source>
</evidence>
<dbReference type="RefSeq" id="WP_207080773.1">
    <property type="nucleotide sequence ID" value="NZ_JAJGNP010000014.1"/>
</dbReference>
<evidence type="ECO:0000256" key="8">
    <source>
        <dbReference type="ARBA" id="ARBA00022989"/>
    </source>
</evidence>
<dbReference type="CDD" id="cd06225">
    <property type="entry name" value="HAMP"/>
    <property type="match status" value="1"/>
</dbReference>
<evidence type="ECO:0000313" key="15">
    <source>
        <dbReference type="Proteomes" id="UP001198830"/>
    </source>
</evidence>
<feature type="transmembrane region" description="Helical" evidence="11">
    <location>
        <begin position="12"/>
        <end position="32"/>
    </location>
</feature>
<keyword evidence="6 11" id="KW-0812">Transmembrane</keyword>
<keyword evidence="4" id="KW-0597">Phosphoprotein</keyword>
<protein>
    <recommendedName>
        <fullName evidence="3">histidine kinase</fullName>
        <ecNumber evidence="3">2.7.13.3</ecNumber>
    </recommendedName>
</protein>
<comment type="subcellular location">
    <subcellularLocation>
        <location evidence="2">Membrane</location>
    </subcellularLocation>
</comment>
<keyword evidence="5" id="KW-0808">Transferase</keyword>
<dbReference type="Gene3D" id="1.10.287.130">
    <property type="match status" value="1"/>
</dbReference>
<comment type="caution">
    <text evidence="14">The sequence shown here is derived from an EMBL/GenBank/DDBJ whole genome shotgun (WGS) entry which is preliminary data.</text>
</comment>
<sequence>MLGKAWKTTTGLVAIVGLVFALAIVAIGAISYEVTHEALEQQLDHRISAETAGLLAEAHRRGLPAIASAIARREASRSTASLDYLLVDDAGTRVAGQMQAQVPSKAGFEEFLHYRKPGASEDGIAQALTTKVAGGTLVVAADRSGLDEIDRTLGSLFAAALAALLVVGAVAAGIIGWLTQHRLERIDATARAIIGGDFARRVPRDGSGSEFDRLAGTLNAMLDRIEGLMENLRQVSSDVAHDLRTPLTRLCSSLDQAAQESDEQVRSERLDSARAQAAELLEIFAALLRIAEIEGMSERLPREHLDLSTLLERMAESYRPDFEDSGRSLHLVLAQEMQAEGDRRLLDQALANLLDNALRHTPVGTDVTISGERVTDGVKVTVADDGPGVPVQHRARLFDRFARAESARSTPGHGLGLAMVRAIALAHGGDARILDDRHGFAVEIRIRG</sequence>
<dbReference type="Pfam" id="PF02518">
    <property type="entry name" value="HATPase_c"/>
    <property type="match status" value="1"/>
</dbReference>
<keyword evidence="7" id="KW-0418">Kinase</keyword>
<dbReference type="SUPFAM" id="SSF47384">
    <property type="entry name" value="Homodimeric domain of signal transducing histidine kinase"/>
    <property type="match status" value="1"/>
</dbReference>
<dbReference type="InterPro" id="IPR036890">
    <property type="entry name" value="HATPase_C_sf"/>
</dbReference>
<dbReference type="InterPro" id="IPR003661">
    <property type="entry name" value="HisK_dim/P_dom"/>
</dbReference>
<keyword evidence="15" id="KW-1185">Reference proteome</keyword>
<organism evidence="14 15">
    <name type="scientific">Sphingobium soli</name>
    <dbReference type="NCBI Taxonomy" id="1591116"/>
    <lineage>
        <taxon>Bacteria</taxon>
        <taxon>Pseudomonadati</taxon>
        <taxon>Pseudomonadota</taxon>
        <taxon>Alphaproteobacteria</taxon>
        <taxon>Sphingomonadales</taxon>
        <taxon>Sphingomonadaceae</taxon>
        <taxon>Sphingobium</taxon>
    </lineage>
</organism>
<dbReference type="PROSITE" id="PS50109">
    <property type="entry name" value="HIS_KIN"/>
    <property type="match status" value="1"/>
</dbReference>
<dbReference type="InterPro" id="IPR004358">
    <property type="entry name" value="Sig_transdc_His_kin-like_C"/>
</dbReference>
<dbReference type="PRINTS" id="PR00344">
    <property type="entry name" value="BCTRLSENSOR"/>
</dbReference>
<feature type="transmembrane region" description="Helical" evidence="11">
    <location>
        <begin position="156"/>
        <end position="178"/>
    </location>
</feature>
<feature type="domain" description="Histidine kinase" evidence="12">
    <location>
        <begin position="238"/>
        <end position="448"/>
    </location>
</feature>
<dbReference type="InterPro" id="IPR050428">
    <property type="entry name" value="TCS_sensor_his_kinase"/>
</dbReference>
<keyword evidence="9" id="KW-0902">Two-component regulatory system</keyword>
<keyword evidence="8 11" id="KW-1133">Transmembrane helix</keyword>
<evidence type="ECO:0000256" key="6">
    <source>
        <dbReference type="ARBA" id="ARBA00022692"/>
    </source>
</evidence>
<evidence type="ECO:0000256" key="1">
    <source>
        <dbReference type="ARBA" id="ARBA00000085"/>
    </source>
</evidence>
<dbReference type="EMBL" id="JAJGNP010000014">
    <property type="protein sequence ID" value="MCC4234024.1"/>
    <property type="molecule type" value="Genomic_DNA"/>
</dbReference>
<dbReference type="SMART" id="SM00387">
    <property type="entry name" value="HATPase_c"/>
    <property type="match status" value="1"/>
</dbReference>
<dbReference type="PROSITE" id="PS50885">
    <property type="entry name" value="HAMP"/>
    <property type="match status" value="1"/>
</dbReference>
<dbReference type="Pfam" id="PF00672">
    <property type="entry name" value="HAMP"/>
    <property type="match status" value="1"/>
</dbReference>
<evidence type="ECO:0000256" key="11">
    <source>
        <dbReference type="SAM" id="Phobius"/>
    </source>
</evidence>
<comment type="catalytic activity">
    <reaction evidence="1">
        <text>ATP + protein L-histidine = ADP + protein N-phospho-L-histidine.</text>
        <dbReference type="EC" id="2.7.13.3"/>
    </reaction>
</comment>
<name>A0ABS8H655_9SPHN</name>
<evidence type="ECO:0000313" key="14">
    <source>
        <dbReference type="EMBL" id="MCC4234024.1"/>
    </source>
</evidence>
<dbReference type="InterPro" id="IPR036097">
    <property type="entry name" value="HisK_dim/P_sf"/>
</dbReference>
<evidence type="ECO:0000256" key="9">
    <source>
        <dbReference type="ARBA" id="ARBA00023012"/>
    </source>
</evidence>
<feature type="domain" description="HAMP" evidence="13">
    <location>
        <begin position="177"/>
        <end position="230"/>
    </location>
</feature>
<dbReference type="Proteomes" id="UP001198830">
    <property type="component" value="Unassembled WGS sequence"/>
</dbReference>
<evidence type="ECO:0000259" key="12">
    <source>
        <dbReference type="PROSITE" id="PS50109"/>
    </source>
</evidence>
<dbReference type="SUPFAM" id="SSF55874">
    <property type="entry name" value="ATPase domain of HSP90 chaperone/DNA topoisomerase II/histidine kinase"/>
    <property type="match status" value="1"/>
</dbReference>
<dbReference type="EC" id="2.7.13.3" evidence="3"/>
<accession>A0ABS8H655</accession>
<dbReference type="InterPro" id="IPR003660">
    <property type="entry name" value="HAMP_dom"/>
</dbReference>
<evidence type="ECO:0000256" key="3">
    <source>
        <dbReference type="ARBA" id="ARBA00012438"/>
    </source>
</evidence>
<proteinExistence type="predicted"/>
<dbReference type="InterPro" id="IPR003594">
    <property type="entry name" value="HATPase_dom"/>
</dbReference>
<dbReference type="InterPro" id="IPR005467">
    <property type="entry name" value="His_kinase_dom"/>
</dbReference>
<dbReference type="PANTHER" id="PTHR45436">
    <property type="entry name" value="SENSOR HISTIDINE KINASE YKOH"/>
    <property type="match status" value="1"/>
</dbReference>
<evidence type="ECO:0000256" key="10">
    <source>
        <dbReference type="ARBA" id="ARBA00023136"/>
    </source>
</evidence>
<dbReference type="PANTHER" id="PTHR45436:SF8">
    <property type="entry name" value="HISTIDINE KINASE"/>
    <property type="match status" value="1"/>
</dbReference>
<dbReference type="SUPFAM" id="SSF158472">
    <property type="entry name" value="HAMP domain-like"/>
    <property type="match status" value="1"/>
</dbReference>
<dbReference type="Gene3D" id="3.30.565.10">
    <property type="entry name" value="Histidine kinase-like ATPase, C-terminal domain"/>
    <property type="match status" value="1"/>
</dbReference>
<evidence type="ECO:0000256" key="2">
    <source>
        <dbReference type="ARBA" id="ARBA00004370"/>
    </source>
</evidence>
<reference evidence="14 15" key="1">
    <citation type="submission" date="2021-10" db="EMBL/GenBank/DDBJ databases">
        <title>The diversity and Nitrogen Metabolism of Culturable Nitrate-Utilizing Bacteria Within the Oxygen Minimum Zone of the Changjiang (Yangtze River)Estuary.</title>
        <authorList>
            <person name="Zhang D."/>
            <person name="Zheng J."/>
            <person name="Liu S."/>
            <person name="He W."/>
        </authorList>
    </citation>
    <scope>NUCLEOTIDE SEQUENCE [LARGE SCALE GENOMIC DNA]</scope>
    <source>
        <strain evidence="14 15">FXH275-2</strain>
    </source>
</reference>
<gene>
    <name evidence="14" type="ORF">LL253_15195</name>
</gene>
<dbReference type="Gene3D" id="6.10.340.10">
    <property type="match status" value="1"/>
</dbReference>
<evidence type="ECO:0000259" key="13">
    <source>
        <dbReference type="PROSITE" id="PS50885"/>
    </source>
</evidence>
<dbReference type="SMART" id="SM00304">
    <property type="entry name" value="HAMP"/>
    <property type="match status" value="1"/>
</dbReference>
<evidence type="ECO:0000256" key="7">
    <source>
        <dbReference type="ARBA" id="ARBA00022777"/>
    </source>
</evidence>